<dbReference type="InterPro" id="IPR036875">
    <property type="entry name" value="Znf_CCHC_sf"/>
</dbReference>
<gene>
    <name evidence="2" type="ORF">U9M48_044492</name>
</gene>
<sequence length="552" mass="61259">RVGAADLPSPTRRAPPPQSACAAVAVEGPLHCRSLGASVRPVQRAIAGGVRPPCEDWGLPSASGHRCHLHRFVVVVRSSSPQSRSVAECAPSPGFEVCAALVSASRHQLPHPCRPSKLITQSFIFGRQQAPKAAKKPQYPAQIPVERAYRRIKSNLGIDHEDNNLFNKVTQTQPSMLPHRAATSAIANSPANPLPFCGNCLAVGHFVKVCSGQIRCLFCFNYGHRAKHCIRRLSSSRVKWTAKTKNQNAPRDEEDNQAVNTYPHSSEELVLPRESRMFRNTAHLSVDQQAEQNQQQDHVSLESQVHQASAAQAPMFILEEEPAQKVVVTRVTGSGFSDQNEEQTKEQEQDQGKSASTQFLSSVFTFNAASAPASSNIRLSPTTGKSNTLIQHATLVPPKPAFRRTYFRKKIKKRGSESQQREEERINTFPALEEEHNMVSQGLGTQVQFGQNIRNKPTDENTPKKNSKKRKGTPQTNKNLRRSTRVRKRTNGIPMPASSFGGDGGTVADQYGRDAREYWRRKQQYYGQPNCFPWIVQQTKEIGMFLTGTYGV</sequence>
<keyword evidence="3" id="KW-1185">Reference proteome</keyword>
<dbReference type="PANTHER" id="PTHR22639:SF3">
    <property type="entry name" value="ZINC FINGER CCHC DOMAIN-CONTAINING PROTEIN 3"/>
    <property type="match status" value="1"/>
</dbReference>
<dbReference type="InterPro" id="IPR042509">
    <property type="entry name" value="ZCCHC3"/>
</dbReference>
<dbReference type="GO" id="GO:0008270">
    <property type="term" value="F:zinc ion binding"/>
    <property type="evidence" value="ECO:0007669"/>
    <property type="project" value="InterPro"/>
</dbReference>
<dbReference type="PANTHER" id="PTHR22639">
    <property type="entry name" value="GAG-RELATED PROTEIN"/>
    <property type="match status" value="1"/>
</dbReference>
<dbReference type="EMBL" id="CP144754">
    <property type="protein sequence ID" value="WVZ99153.1"/>
    <property type="molecule type" value="Genomic_DNA"/>
</dbReference>
<dbReference type="SUPFAM" id="SSF57756">
    <property type="entry name" value="Retrovirus zinc finger-like domains"/>
    <property type="match status" value="1"/>
</dbReference>
<reference evidence="2 3" key="1">
    <citation type="submission" date="2024-02" db="EMBL/GenBank/DDBJ databases">
        <title>High-quality chromosome-scale genome assembly of Pensacola bahiagrass (Paspalum notatum Flugge var. saurae).</title>
        <authorList>
            <person name="Vega J.M."/>
            <person name="Podio M."/>
            <person name="Orjuela J."/>
            <person name="Siena L.A."/>
            <person name="Pessino S.C."/>
            <person name="Combes M.C."/>
            <person name="Mariac C."/>
            <person name="Albertini E."/>
            <person name="Pupilli F."/>
            <person name="Ortiz J.P.A."/>
            <person name="Leblanc O."/>
        </authorList>
    </citation>
    <scope>NUCLEOTIDE SEQUENCE [LARGE SCALE GENOMIC DNA]</scope>
    <source>
        <strain evidence="2">R1</strain>
        <tissue evidence="2">Leaf</tissue>
    </source>
</reference>
<feature type="region of interest" description="Disordered" evidence="1">
    <location>
        <begin position="241"/>
        <end position="267"/>
    </location>
</feature>
<proteinExistence type="predicted"/>
<protein>
    <recommendedName>
        <fullName evidence="4">CCHC-type domain-containing protein</fullName>
    </recommendedName>
</protein>
<dbReference type="GO" id="GO:0003690">
    <property type="term" value="F:double-stranded DNA binding"/>
    <property type="evidence" value="ECO:0007669"/>
    <property type="project" value="InterPro"/>
</dbReference>
<feature type="compositionally biased region" description="Basic and acidic residues" evidence="1">
    <location>
        <begin position="342"/>
        <end position="351"/>
    </location>
</feature>
<dbReference type="AlphaFoldDB" id="A0AAQ3UVE4"/>
<feature type="non-terminal residue" evidence="2">
    <location>
        <position position="1"/>
    </location>
</feature>
<evidence type="ECO:0000256" key="1">
    <source>
        <dbReference type="SAM" id="MobiDB-lite"/>
    </source>
</evidence>
<feature type="compositionally biased region" description="Basic residues" evidence="1">
    <location>
        <begin position="479"/>
        <end position="490"/>
    </location>
</feature>
<evidence type="ECO:0000313" key="2">
    <source>
        <dbReference type="EMBL" id="WVZ99153.1"/>
    </source>
</evidence>
<dbReference type="GO" id="GO:0002218">
    <property type="term" value="P:activation of innate immune response"/>
    <property type="evidence" value="ECO:0007669"/>
    <property type="project" value="InterPro"/>
</dbReference>
<dbReference type="GO" id="GO:0003723">
    <property type="term" value="F:RNA binding"/>
    <property type="evidence" value="ECO:0007669"/>
    <property type="project" value="InterPro"/>
</dbReference>
<name>A0AAQ3UVE4_PASNO</name>
<accession>A0AAQ3UVE4</accession>
<feature type="region of interest" description="Disordered" evidence="1">
    <location>
        <begin position="449"/>
        <end position="506"/>
    </location>
</feature>
<organism evidence="2 3">
    <name type="scientific">Paspalum notatum var. saurae</name>
    <dbReference type="NCBI Taxonomy" id="547442"/>
    <lineage>
        <taxon>Eukaryota</taxon>
        <taxon>Viridiplantae</taxon>
        <taxon>Streptophyta</taxon>
        <taxon>Embryophyta</taxon>
        <taxon>Tracheophyta</taxon>
        <taxon>Spermatophyta</taxon>
        <taxon>Magnoliopsida</taxon>
        <taxon>Liliopsida</taxon>
        <taxon>Poales</taxon>
        <taxon>Poaceae</taxon>
        <taxon>PACMAD clade</taxon>
        <taxon>Panicoideae</taxon>
        <taxon>Andropogonodae</taxon>
        <taxon>Paspaleae</taxon>
        <taxon>Paspalinae</taxon>
        <taxon>Paspalum</taxon>
    </lineage>
</organism>
<feature type="region of interest" description="Disordered" evidence="1">
    <location>
        <begin position="334"/>
        <end position="355"/>
    </location>
</feature>
<dbReference type="Proteomes" id="UP001341281">
    <property type="component" value="Chromosome 10"/>
</dbReference>
<evidence type="ECO:0008006" key="4">
    <source>
        <dbReference type="Google" id="ProtNLM"/>
    </source>
</evidence>
<evidence type="ECO:0000313" key="3">
    <source>
        <dbReference type="Proteomes" id="UP001341281"/>
    </source>
</evidence>